<dbReference type="GO" id="GO:0060271">
    <property type="term" value="P:cilium assembly"/>
    <property type="evidence" value="ECO:0007669"/>
    <property type="project" value="TreeGrafter"/>
</dbReference>
<comment type="caution">
    <text evidence="1">The sequence shown here is derived from an EMBL/GenBank/DDBJ whole genome shotgun (WGS) entry which is preliminary data.</text>
</comment>
<dbReference type="PANTHER" id="PTHR24274">
    <property type="entry name" value="CILIA- AND FLAGELLA-ASSOCIATED PROTEIN 161"/>
    <property type="match status" value="1"/>
</dbReference>
<dbReference type="Pfam" id="PF24569">
    <property type="entry name" value="CFAP161"/>
    <property type="match status" value="1"/>
</dbReference>
<dbReference type="Proteomes" id="UP000597762">
    <property type="component" value="Unassembled WGS sequence"/>
</dbReference>
<gene>
    <name evidence="1" type="ORF">SPHA_78478</name>
</gene>
<protein>
    <submittedName>
        <fullName evidence="1">Cilia- and flagella-associated protein 161</fullName>
    </submittedName>
</protein>
<accession>A0A812EQA1</accession>
<dbReference type="OrthoDB" id="2126411at2759"/>
<keyword evidence="2" id="KW-1185">Reference proteome</keyword>
<keyword evidence="1" id="KW-0966">Cell projection</keyword>
<dbReference type="InterPro" id="IPR055325">
    <property type="entry name" value="CF161"/>
</dbReference>
<evidence type="ECO:0000313" key="2">
    <source>
        <dbReference type="Proteomes" id="UP000597762"/>
    </source>
</evidence>
<proteinExistence type="predicted"/>
<dbReference type="AlphaFoldDB" id="A0A812EQA1"/>
<dbReference type="Gene3D" id="2.80.10.50">
    <property type="match status" value="1"/>
</dbReference>
<keyword evidence="1" id="KW-0282">Flagellum</keyword>
<sequence>MIGKNVYQPSVRIGNWFEDMRLEESQVKDFLDKKKNGDLLMQKRAAVIENILKKVELTVVNDGLVHFGNIIQLRCAGDEVPKITGKNRQTSVLAAHCSIDVMSQDAKLAHPCKVTSCRDLIPNVRSCFVITSCDGTPNGQPLRYTQPFYLKTTDSSGGNLFLQSDTFDFTKCAFRTRHQEVLLVPNPSYLAQWRIIYFNPLLRMEYENMPVPANIPVLINHVYTNQNLCVEDEARLIRTVFSMDYEVSVHTYLNSHKAEEEQNHWVIVTAAPGAPIVMRSSQKESIEEAQGDNIVQQPN</sequence>
<name>A0A812EQA1_ACAPH</name>
<reference evidence="1" key="1">
    <citation type="submission" date="2021-01" db="EMBL/GenBank/DDBJ databases">
        <authorList>
            <person name="Li R."/>
            <person name="Bekaert M."/>
        </authorList>
    </citation>
    <scope>NUCLEOTIDE SEQUENCE</scope>
    <source>
        <strain evidence="1">Farmed</strain>
    </source>
</reference>
<keyword evidence="1" id="KW-0969">Cilium</keyword>
<dbReference type="GO" id="GO:0031514">
    <property type="term" value="C:motile cilium"/>
    <property type="evidence" value="ECO:0007669"/>
    <property type="project" value="TreeGrafter"/>
</dbReference>
<dbReference type="EMBL" id="CAHIKZ030005541">
    <property type="protein sequence ID" value="CAE1328873.1"/>
    <property type="molecule type" value="Genomic_DNA"/>
</dbReference>
<organism evidence="1 2">
    <name type="scientific">Acanthosepion pharaonis</name>
    <name type="common">Pharaoh cuttlefish</name>
    <name type="synonym">Sepia pharaonis</name>
    <dbReference type="NCBI Taxonomy" id="158019"/>
    <lineage>
        <taxon>Eukaryota</taxon>
        <taxon>Metazoa</taxon>
        <taxon>Spiralia</taxon>
        <taxon>Lophotrochozoa</taxon>
        <taxon>Mollusca</taxon>
        <taxon>Cephalopoda</taxon>
        <taxon>Coleoidea</taxon>
        <taxon>Decapodiformes</taxon>
        <taxon>Sepiida</taxon>
        <taxon>Sepiina</taxon>
        <taxon>Sepiidae</taxon>
        <taxon>Acanthosepion</taxon>
    </lineage>
</organism>
<dbReference type="PANTHER" id="PTHR24274:SF1">
    <property type="entry name" value="CILIA- AND FLAGELLA-ASSOCIATED PROTEIN 161"/>
    <property type="match status" value="1"/>
</dbReference>
<evidence type="ECO:0000313" key="1">
    <source>
        <dbReference type="EMBL" id="CAE1328873.1"/>
    </source>
</evidence>